<proteinExistence type="predicted"/>
<reference evidence="2" key="1">
    <citation type="submission" date="2013-02" db="EMBL/GenBank/DDBJ databases">
        <authorList>
            <person name="Hughes D."/>
        </authorList>
    </citation>
    <scope>NUCLEOTIDE SEQUENCE</scope>
    <source>
        <strain>Durham</strain>
        <strain evidence="2">NC isolate 2 -- Noor lab</strain>
    </source>
</reference>
<accession>T1H2G0</accession>
<dbReference type="EMBL" id="CAQQ02166380">
    <property type="status" value="NOT_ANNOTATED_CDS"/>
    <property type="molecule type" value="Genomic_DNA"/>
</dbReference>
<dbReference type="EMBL" id="CAQQ02166379">
    <property type="status" value="NOT_ANNOTATED_CDS"/>
    <property type="molecule type" value="Genomic_DNA"/>
</dbReference>
<name>T1H2G0_MEGSC</name>
<dbReference type="HOGENOM" id="CLU_3425212_0_0_1"/>
<protein>
    <submittedName>
        <fullName evidence="1">Uncharacterized protein</fullName>
    </submittedName>
</protein>
<reference evidence="1" key="2">
    <citation type="submission" date="2015-06" db="UniProtKB">
        <authorList>
            <consortium name="EnsemblMetazoa"/>
        </authorList>
    </citation>
    <scope>IDENTIFICATION</scope>
</reference>
<organism evidence="1 2">
    <name type="scientific">Megaselia scalaris</name>
    <name type="common">Humpbacked fly</name>
    <name type="synonym">Phora scalaris</name>
    <dbReference type="NCBI Taxonomy" id="36166"/>
    <lineage>
        <taxon>Eukaryota</taxon>
        <taxon>Metazoa</taxon>
        <taxon>Ecdysozoa</taxon>
        <taxon>Arthropoda</taxon>
        <taxon>Hexapoda</taxon>
        <taxon>Insecta</taxon>
        <taxon>Pterygota</taxon>
        <taxon>Neoptera</taxon>
        <taxon>Endopterygota</taxon>
        <taxon>Diptera</taxon>
        <taxon>Brachycera</taxon>
        <taxon>Muscomorpha</taxon>
        <taxon>Platypezoidea</taxon>
        <taxon>Phoridae</taxon>
        <taxon>Megaseliini</taxon>
        <taxon>Megaselia</taxon>
    </lineage>
</organism>
<dbReference type="AlphaFoldDB" id="T1H2G0"/>
<keyword evidence="2" id="KW-1185">Reference proteome</keyword>
<dbReference type="Proteomes" id="UP000015102">
    <property type="component" value="Unassembled WGS sequence"/>
</dbReference>
<evidence type="ECO:0000313" key="2">
    <source>
        <dbReference type="Proteomes" id="UP000015102"/>
    </source>
</evidence>
<sequence length="22" mass="2436">MNPTLQLSCSIFSHHSSICSRS</sequence>
<evidence type="ECO:0000313" key="1">
    <source>
        <dbReference type="EnsemblMetazoa" id="MESCA010405-PA"/>
    </source>
</evidence>
<dbReference type="EnsemblMetazoa" id="MESCA010405-RA">
    <property type="protein sequence ID" value="MESCA010405-PA"/>
    <property type="gene ID" value="MESCA010405"/>
</dbReference>